<feature type="domain" description="DUF7054" evidence="1">
    <location>
        <begin position="21"/>
        <end position="103"/>
    </location>
</feature>
<dbReference type="InterPro" id="IPR040358">
    <property type="entry name" value="At4g22758-like"/>
</dbReference>
<dbReference type="InterPro" id="IPR055482">
    <property type="entry name" value="DUF7054"/>
</dbReference>
<dbReference type="Pfam" id="PF23156">
    <property type="entry name" value="DUF7054"/>
    <property type="match status" value="1"/>
</dbReference>
<comment type="caution">
    <text evidence="2">The sequence shown here is derived from an EMBL/GenBank/DDBJ whole genome shotgun (WGS) entry which is preliminary data.</text>
</comment>
<evidence type="ECO:0000313" key="2">
    <source>
        <dbReference type="EMBL" id="KAK9064594.1"/>
    </source>
</evidence>
<dbReference type="EMBL" id="JBCNJP010000017">
    <property type="protein sequence ID" value="KAK9064594.1"/>
    <property type="molecule type" value="Genomic_DNA"/>
</dbReference>
<dbReference type="AlphaFoldDB" id="A0AAP0CX75"/>
<protein>
    <recommendedName>
        <fullName evidence="1">DUF7054 domain-containing protein</fullName>
    </recommendedName>
</protein>
<accession>A0AAP0CX75</accession>
<dbReference type="PANTHER" id="PTHR33270:SF28">
    <property type="match status" value="1"/>
</dbReference>
<evidence type="ECO:0000259" key="1">
    <source>
        <dbReference type="Pfam" id="PF23156"/>
    </source>
</evidence>
<gene>
    <name evidence="2" type="ORF">SSX86_015976</name>
</gene>
<evidence type="ECO:0000313" key="3">
    <source>
        <dbReference type="Proteomes" id="UP001408789"/>
    </source>
</evidence>
<organism evidence="2 3">
    <name type="scientific">Deinandra increscens subsp. villosa</name>
    <dbReference type="NCBI Taxonomy" id="3103831"/>
    <lineage>
        <taxon>Eukaryota</taxon>
        <taxon>Viridiplantae</taxon>
        <taxon>Streptophyta</taxon>
        <taxon>Embryophyta</taxon>
        <taxon>Tracheophyta</taxon>
        <taxon>Spermatophyta</taxon>
        <taxon>Magnoliopsida</taxon>
        <taxon>eudicotyledons</taxon>
        <taxon>Gunneridae</taxon>
        <taxon>Pentapetalae</taxon>
        <taxon>asterids</taxon>
        <taxon>campanulids</taxon>
        <taxon>Asterales</taxon>
        <taxon>Asteraceae</taxon>
        <taxon>Asteroideae</taxon>
        <taxon>Heliantheae alliance</taxon>
        <taxon>Madieae</taxon>
        <taxon>Madiinae</taxon>
        <taxon>Deinandra</taxon>
    </lineage>
</organism>
<proteinExistence type="predicted"/>
<dbReference type="Proteomes" id="UP001408789">
    <property type="component" value="Unassembled WGS sequence"/>
</dbReference>
<reference evidence="2 3" key="1">
    <citation type="submission" date="2024-04" db="EMBL/GenBank/DDBJ databases">
        <title>The reference genome of an endangered Asteraceae, Deinandra increscens subsp. villosa, native to the Central Coast of California.</title>
        <authorList>
            <person name="Guilliams M."/>
            <person name="Hasenstab-Lehman K."/>
            <person name="Meyer R."/>
            <person name="Mcevoy S."/>
        </authorList>
    </citation>
    <scope>NUCLEOTIDE SEQUENCE [LARGE SCALE GENOMIC DNA]</scope>
    <source>
        <tissue evidence="2">Leaf</tissue>
    </source>
</reference>
<name>A0AAP0CX75_9ASTR</name>
<keyword evidence="3" id="KW-1185">Reference proteome</keyword>
<dbReference type="PANTHER" id="PTHR33270">
    <property type="entry name" value="BNAC05G50380D PROTEIN"/>
    <property type="match status" value="1"/>
</dbReference>
<sequence length="137" mass="15441">MLTLPFRKIVKDRVMKKGGQKRRILIKIDVLGSSGPIRLVVHEDTIVAAVIETALKSYAHEGRFPVLGTDSNDFFLYTPVAGTQALNPKEMIGSFGVRNFMLCRKPQQAAEITRRSTSGSWWKSWFSKTFNLKVTPN</sequence>